<feature type="domain" description="Serine dehydratase-like alpha subunit" evidence="12">
    <location>
        <begin position="185"/>
        <end position="449"/>
    </location>
</feature>
<dbReference type="GO" id="GO:0009063">
    <property type="term" value="P:amino acid catabolic process"/>
    <property type="evidence" value="ECO:0007669"/>
    <property type="project" value="UniProtKB-ARBA"/>
</dbReference>
<dbReference type="PANTHER" id="PTHR30182:SF1">
    <property type="entry name" value="L-SERINE DEHYDRATASE 1"/>
    <property type="match status" value="1"/>
</dbReference>
<name>A0A1M7Z2L0_9VIBR</name>
<evidence type="ECO:0000256" key="9">
    <source>
        <dbReference type="ARBA" id="ARBA00023239"/>
    </source>
</evidence>
<dbReference type="Gene3D" id="3.30.1330.90">
    <property type="entry name" value="D-3-phosphoglycerate dehydrogenase, domain 3"/>
    <property type="match status" value="1"/>
</dbReference>
<accession>A0A1M7Z2L0</accession>
<dbReference type="Proteomes" id="UP000184600">
    <property type="component" value="Unassembled WGS sequence"/>
</dbReference>
<keyword evidence="8 11" id="KW-0411">Iron-sulfur</keyword>
<dbReference type="EMBL" id="FRFG01000091">
    <property type="protein sequence ID" value="SHO59052.1"/>
    <property type="molecule type" value="Genomic_DNA"/>
</dbReference>
<evidence type="ECO:0000256" key="6">
    <source>
        <dbReference type="ARBA" id="ARBA00022723"/>
    </source>
</evidence>
<protein>
    <recommendedName>
        <fullName evidence="11">L-serine dehydratase</fullName>
        <ecNumber evidence="11">4.3.1.17</ecNumber>
    </recommendedName>
</protein>
<feature type="domain" description="Serine dehydratase beta chain" evidence="13">
    <location>
        <begin position="3"/>
        <end position="156"/>
    </location>
</feature>
<dbReference type="Pfam" id="PF03313">
    <property type="entry name" value="SDH_alpha"/>
    <property type="match status" value="1"/>
</dbReference>
<gene>
    <name evidence="14" type="primary">sdaA_2</name>
    <name evidence="14" type="ORF">VQ7734_04828</name>
</gene>
<keyword evidence="9 11" id="KW-0456">Lyase</keyword>
<evidence type="ECO:0000256" key="3">
    <source>
        <dbReference type="ARBA" id="ARBA00008636"/>
    </source>
</evidence>
<evidence type="ECO:0000256" key="4">
    <source>
        <dbReference type="ARBA" id="ARBA00022432"/>
    </source>
</evidence>
<dbReference type="InterPro" id="IPR051318">
    <property type="entry name" value="Fe-S_L-Ser"/>
</dbReference>
<evidence type="ECO:0000313" key="15">
    <source>
        <dbReference type="Proteomes" id="UP000184600"/>
    </source>
</evidence>
<evidence type="ECO:0000256" key="7">
    <source>
        <dbReference type="ARBA" id="ARBA00023004"/>
    </source>
</evidence>
<dbReference type="InterPro" id="IPR005131">
    <property type="entry name" value="Ser_deHydtase_bsu"/>
</dbReference>
<dbReference type="Pfam" id="PF03315">
    <property type="entry name" value="SDH_beta"/>
    <property type="match status" value="1"/>
</dbReference>
<dbReference type="SUPFAM" id="SSF143548">
    <property type="entry name" value="Serine metabolism enzymes domain"/>
    <property type="match status" value="1"/>
</dbReference>
<keyword evidence="4 11" id="KW-0312">Gluconeogenesis</keyword>
<dbReference type="GO" id="GO:0003941">
    <property type="term" value="F:L-serine ammonia-lyase activity"/>
    <property type="evidence" value="ECO:0007669"/>
    <property type="project" value="UniProtKB-UniRule"/>
</dbReference>
<dbReference type="EC" id="4.3.1.17" evidence="11"/>
<proteinExistence type="inferred from homology"/>
<dbReference type="InterPro" id="IPR005130">
    <property type="entry name" value="Ser_deHydtase-like_asu"/>
</dbReference>
<comment type="pathway">
    <text evidence="2">Carbohydrate biosynthesis; gluconeogenesis.</text>
</comment>
<dbReference type="GO" id="GO:0051539">
    <property type="term" value="F:4 iron, 4 sulfur cluster binding"/>
    <property type="evidence" value="ECO:0007669"/>
    <property type="project" value="UniProtKB-UniRule"/>
</dbReference>
<sequence>MISVFDIFKIGIGPSSSHTMGPMKAGHLFVETLHQKALLEQVTRITVDVYGSLSLTGKGHQTDIAIILGLSGYTPENVDIDHIPGIIRDAEQHECLQIATHNNHRVEFSHDAGITFHTSYLPAHENGMTIHAWQGEQKLLSETYYSVGGGFVVDEKHLGQPAESAHNVPFPYTSASELVEFCRDAGLSISTLVMENESACRPRQEVADYLLKIWHTMKDCMERGMKTEGILPGPLRVPRRSAALHQQLITSEKHSNDPMAVIDWVNMFAFAINEENAAGGRVVTAPTNGACGLIPAVFAYYNKFIQPVTEQDCIRYLSTCCAIGGLYKRNASISGAEVGCQGEIGVACSMAAAGLAELFGASPEQVCMAAEIAMEHNLGLTCDPVAGQVQVPCIERNGIAAVKAINATRMALRRASAPRVSLDKVIETMLETGKDMNAKYRETSQGGLAIKVIC</sequence>
<keyword evidence="5 11" id="KW-0004">4Fe-4S</keyword>
<dbReference type="GO" id="GO:0046872">
    <property type="term" value="F:metal ion binding"/>
    <property type="evidence" value="ECO:0007669"/>
    <property type="project" value="UniProtKB-KW"/>
</dbReference>
<evidence type="ECO:0000259" key="13">
    <source>
        <dbReference type="Pfam" id="PF03315"/>
    </source>
</evidence>
<dbReference type="PANTHER" id="PTHR30182">
    <property type="entry name" value="L-SERINE DEHYDRATASE"/>
    <property type="match status" value="1"/>
</dbReference>
<dbReference type="OrthoDB" id="9805537at2"/>
<evidence type="ECO:0000256" key="10">
    <source>
        <dbReference type="ARBA" id="ARBA00049406"/>
    </source>
</evidence>
<comment type="similarity">
    <text evidence="3 11">Belongs to the iron-sulfur dependent L-serine dehydratase family.</text>
</comment>
<keyword evidence="7 11" id="KW-0408">Iron</keyword>
<evidence type="ECO:0000256" key="5">
    <source>
        <dbReference type="ARBA" id="ARBA00022485"/>
    </source>
</evidence>
<evidence type="ECO:0000256" key="1">
    <source>
        <dbReference type="ARBA" id="ARBA00001966"/>
    </source>
</evidence>
<comment type="catalytic activity">
    <reaction evidence="10 11">
        <text>L-serine = pyruvate + NH4(+)</text>
        <dbReference type="Rhea" id="RHEA:19169"/>
        <dbReference type="ChEBI" id="CHEBI:15361"/>
        <dbReference type="ChEBI" id="CHEBI:28938"/>
        <dbReference type="ChEBI" id="CHEBI:33384"/>
        <dbReference type="EC" id="4.3.1.17"/>
    </reaction>
</comment>
<dbReference type="InterPro" id="IPR029009">
    <property type="entry name" value="ASB_dom_sf"/>
</dbReference>
<evidence type="ECO:0000256" key="2">
    <source>
        <dbReference type="ARBA" id="ARBA00004742"/>
    </source>
</evidence>
<evidence type="ECO:0000313" key="14">
    <source>
        <dbReference type="EMBL" id="SHO59052.1"/>
    </source>
</evidence>
<dbReference type="NCBIfam" id="TIGR00720">
    <property type="entry name" value="sda_mono"/>
    <property type="match status" value="1"/>
</dbReference>
<reference evidence="15" key="1">
    <citation type="submission" date="2016-12" db="EMBL/GenBank/DDBJ databases">
        <authorList>
            <person name="Rodrigo-Torres L."/>
            <person name="Arahal R.D."/>
            <person name="Lucena T."/>
        </authorList>
    </citation>
    <scope>NUCLEOTIDE SEQUENCE [LARGE SCALE GENOMIC DNA]</scope>
</reference>
<dbReference type="STRING" id="1117707.VQ7734_04828"/>
<evidence type="ECO:0000256" key="8">
    <source>
        <dbReference type="ARBA" id="ARBA00023014"/>
    </source>
</evidence>
<organism evidence="14 15">
    <name type="scientific">Vibrio quintilis</name>
    <dbReference type="NCBI Taxonomy" id="1117707"/>
    <lineage>
        <taxon>Bacteria</taxon>
        <taxon>Pseudomonadati</taxon>
        <taxon>Pseudomonadota</taxon>
        <taxon>Gammaproteobacteria</taxon>
        <taxon>Vibrionales</taxon>
        <taxon>Vibrionaceae</taxon>
        <taxon>Vibrio</taxon>
    </lineage>
</organism>
<dbReference type="AlphaFoldDB" id="A0A1M7Z2L0"/>
<evidence type="ECO:0000256" key="11">
    <source>
        <dbReference type="RuleBase" id="RU366059"/>
    </source>
</evidence>
<evidence type="ECO:0000259" key="12">
    <source>
        <dbReference type="Pfam" id="PF03313"/>
    </source>
</evidence>
<dbReference type="RefSeq" id="WP_073586481.1">
    <property type="nucleotide sequence ID" value="NZ_AP024897.1"/>
</dbReference>
<dbReference type="FunFam" id="3.30.1330.90:FF:000001">
    <property type="entry name" value="L-serine ammonia-lyase 1"/>
    <property type="match status" value="1"/>
</dbReference>
<dbReference type="InterPro" id="IPR004644">
    <property type="entry name" value="Fe-S_L-Ser_mono"/>
</dbReference>
<keyword evidence="15" id="KW-1185">Reference proteome</keyword>
<keyword evidence="6 11" id="KW-0479">Metal-binding</keyword>
<comment type="cofactor">
    <cofactor evidence="1 11">
        <name>[4Fe-4S] cluster</name>
        <dbReference type="ChEBI" id="CHEBI:49883"/>
    </cofactor>
</comment>
<dbReference type="GO" id="GO:0006094">
    <property type="term" value="P:gluconeogenesis"/>
    <property type="evidence" value="ECO:0007669"/>
    <property type="project" value="UniProtKB-KW"/>
</dbReference>